<dbReference type="Gene3D" id="3.40.50.150">
    <property type="entry name" value="Vaccinia Virus protein VP39"/>
    <property type="match status" value="1"/>
</dbReference>
<keyword evidence="2" id="KW-1185">Reference proteome</keyword>
<keyword evidence="1" id="KW-0489">Methyltransferase</keyword>
<sequence>MKRAYEQIGVAMTCRSYEEYVRMFNLLEDELAQGETLDIAGGGSSFTAEARERGYAAYAVDPRYKGDFEHWIAEAEAEIETSTRKLAGLTEHYDWTYYGDLERHRAGREASLQRFASHAADIRGRECYIPGGLPKLPFEDGRFDLVLCSHFLFLYADQFNEQFHLDSVREMMRVSRGTVLIYPLISLRLDPYPQMEHIMEEIRKHGGRPELFQSRLPFIPGSIHGLKIKL</sequence>
<comment type="caution">
    <text evidence="1">The sequence shown here is derived from an EMBL/GenBank/DDBJ whole genome shotgun (WGS) entry which is preliminary data.</text>
</comment>
<dbReference type="InterPro" id="IPR029063">
    <property type="entry name" value="SAM-dependent_MTases_sf"/>
</dbReference>
<keyword evidence="1" id="KW-0808">Transferase</keyword>
<evidence type="ECO:0000313" key="1">
    <source>
        <dbReference type="EMBL" id="MFC0393165.1"/>
    </source>
</evidence>
<dbReference type="SUPFAM" id="SSF53335">
    <property type="entry name" value="S-adenosyl-L-methionine-dependent methyltransferases"/>
    <property type="match status" value="1"/>
</dbReference>
<dbReference type="GO" id="GO:0008168">
    <property type="term" value="F:methyltransferase activity"/>
    <property type="evidence" value="ECO:0007669"/>
    <property type="project" value="UniProtKB-KW"/>
</dbReference>
<reference evidence="1 2" key="1">
    <citation type="submission" date="2024-09" db="EMBL/GenBank/DDBJ databases">
        <authorList>
            <person name="Sun Q."/>
            <person name="Mori K."/>
        </authorList>
    </citation>
    <scope>NUCLEOTIDE SEQUENCE [LARGE SCALE GENOMIC DNA]</scope>
    <source>
        <strain evidence="1 2">CCM 4839</strain>
    </source>
</reference>
<proteinExistence type="predicted"/>
<dbReference type="GO" id="GO:0032259">
    <property type="term" value="P:methylation"/>
    <property type="evidence" value="ECO:0007669"/>
    <property type="project" value="UniProtKB-KW"/>
</dbReference>
<gene>
    <name evidence="1" type="ORF">ACFFJ8_17515</name>
</gene>
<protein>
    <submittedName>
        <fullName evidence="1">Methylase</fullName>
    </submittedName>
</protein>
<dbReference type="EMBL" id="JBHLVF010000031">
    <property type="protein sequence ID" value="MFC0393165.1"/>
    <property type="molecule type" value="Genomic_DNA"/>
</dbReference>
<dbReference type="Proteomes" id="UP001589818">
    <property type="component" value="Unassembled WGS sequence"/>
</dbReference>
<organism evidence="1 2">
    <name type="scientific">Paenibacillus mendelii</name>
    <dbReference type="NCBI Taxonomy" id="206163"/>
    <lineage>
        <taxon>Bacteria</taxon>
        <taxon>Bacillati</taxon>
        <taxon>Bacillota</taxon>
        <taxon>Bacilli</taxon>
        <taxon>Bacillales</taxon>
        <taxon>Paenibacillaceae</taxon>
        <taxon>Paenibacillus</taxon>
    </lineage>
</organism>
<name>A0ABV6JB99_9BACL</name>
<evidence type="ECO:0000313" key="2">
    <source>
        <dbReference type="Proteomes" id="UP001589818"/>
    </source>
</evidence>
<dbReference type="RefSeq" id="WP_204822652.1">
    <property type="nucleotide sequence ID" value="NZ_JANHOF010000002.1"/>
</dbReference>
<accession>A0ABV6JB99</accession>